<keyword evidence="8" id="KW-1185">Reference proteome</keyword>
<dbReference type="InterPro" id="IPR015424">
    <property type="entry name" value="PyrdxlP-dep_Trfase"/>
</dbReference>
<dbReference type="InterPro" id="IPR004839">
    <property type="entry name" value="Aminotransferase_I/II_large"/>
</dbReference>
<accession>A0A4P6K3Y8</accession>
<dbReference type="InterPro" id="IPR015421">
    <property type="entry name" value="PyrdxlP-dep_Trfase_major"/>
</dbReference>
<keyword evidence="4" id="KW-0238">DNA-binding</keyword>
<dbReference type="GO" id="GO:0008483">
    <property type="term" value="F:transaminase activity"/>
    <property type="evidence" value="ECO:0007669"/>
    <property type="project" value="UniProtKB-KW"/>
</dbReference>
<dbReference type="CDD" id="cd07377">
    <property type="entry name" value="WHTH_GntR"/>
    <property type="match status" value="1"/>
</dbReference>
<name>A0A4P6K3Y8_KTERU</name>
<dbReference type="GO" id="GO:0003677">
    <property type="term" value="F:DNA binding"/>
    <property type="evidence" value="ECO:0007669"/>
    <property type="project" value="UniProtKB-KW"/>
</dbReference>
<dbReference type="Gene3D" id="1.10.10.10">
    <property type="entry name" value="Winged helix-like DNA-binding domain superfamily/Winged helix DNA-binding domain"/>
    <property type="match status" value="1"/>
</dbReference>
<evidence type="ECO:0000256" key="5">
    <source>
        <dbReference type="ARBA" id="ARBA00023163"/>
    </source>
</evidence>
<proteinExistence type="inferred from homology"/>
<dbReference type="InterPro" id="IPR036390">
    <property type="entry name" value="WH_DNA-bd_sf"/>
</dbReference>
<organism evidence="7 8">
    <name type="scientific">Ktedonosporobacter rubrisoli</name>
    <dbReference type="NCBI Taxonomy" id="2509675"/>
    <lineage>
        <taxon>Bacteria</taxon>
        <taxon>Bacillati</taxon>
        <taxon>Chloroflexota</taxon>
        <taxon>Ktedonobacteria</taxon>
        <taxon>Ktedonobacterales</taxon>
        <taxon>Ktedonosporobacteraceae</taxon>
        <taxon>Ktedonosporobacter</taxon>
    </lineage>
</organism>
<dbReference type="OrthoDB" id="9802328at2"/>
<dbReference type="EMBL" id="CP035758">
    <property type="protein sequence ID" value="QBD82919.1"/>
    <property type="molecule type" value="Genomic_DNA"/>
</dbReference>
<comment type="similarity">
    <text evidence="1">In the C-terminal section; belongs to the class-I pyridoxal-phosphate-dependent aminotransferase family.</text>
</comment>
<dbReference type="Proteomes" id="UP000290365">
    <property type="component" value="Chromosome"/>
</dbReference>
<dbReference type="RefSeq" id="WP_129893988.1">
    <property type="nucleotide sequence ID" value="NZ_CP035758.1"/>
</dbReference>
<dbReference type="GO" id="GO:0030170">
    <property type="term" value="F:pyridoxal phosphate binding"/>
    <property type="evidence" value="ECO:0007669"/>
    <property type="project" value="InterPro"/>
</dbReference>
<sequence length="507" mass="55580">MKKRQTWQKVELPALEPTGSTPLYRQLYERLRTAIITGQLPAGTPLPSTRALSSELGVARKTVIHAYEDLSAEGYIVGQIGSATRVASLLPDDVSFAPGERLDVPRSLPSTAAPATISQRGFLLTQARSLSYISQFPPERGLRAFRVGMPALDLFPHVLWGRLLARRGHRSLPSLLSYQEAAGYRPLRDAIAHHLSVARGVRCTPEQVVIVAGAQAGMDLVLRVLLDAGEPAWTENPGYFGAHGALVAAGARLVPVSVDQEGIDVNMGMKLAPQARLAVVTPSHQFPLGVTMSLKRRLALLKWARQNGAWILEDDYDSEYRYTGHPLEALQGLDRHERVIYLGSFSKVLFPGLRLGYLVIPTSLIEIFTAVRRLIDTHVPVLEQMVVADFMIEGHFQRHLRRMRECYAARRAALITDAHHILAGLLDLQISEAGLHLAGWLPAGSDDQQGAELAAVHGVEVVPFSQLCLVPYSHPGLLLGFAAVNEDAICQGIRQLARALEALKKRE</sequence>
<keyword evidence="2" id="KW-0663">Pyridoxal phosphate</keyword>
<dbReference type="PANTHER" id="PTHR46577:SF1">
    <property type="entry name" value="HTH-TYPE TRANSCRIPTIONAL REGULATORY PROTEIN GABR"/>
    <property type="match status" value="1"/>
</dbReference>
<dbReference type="SUPFAM" id="SSF53383">
    <property type="entry name" value="PLP-dependent transferases"/>
    <property type="match status" value="1"/>
</dbReference>
<dbReference type="SMART" id="SM00345">
    <property type="entry name" value="HTH_GNTR"/>
    <property type="match status" value="1"/>
</dbReference>
<keyword evidence="7" id="KW-0032">Aminotransferase</keyword>
<dbReference type="GO" id="GO:0003700">
    <property type="term" value="F:DNA-binding transcription factor activity"/>
    <property type="evidence" value="ECO:0007669"/>
    <property type="project" value="InterPro"/>
</dbReference>
<dbReference type="InterPro" id="IPR000524">
    <property type="entry name" value="Tscrpt_reg_HTH_GntR"/>
</dbReference>
<dbReference type="CDD" id="cd00609">
    <property type="entry name" value="AAT_like"/>
    <property type="match status" value="1"/>
</dbReference>
<evidence type="ECO:0000313" key="8">
    <source>
        <dbReference type="Proteomes" id="UP000290365"/>
    </source>
</evidence>
<protein>
    <submittedName>
        <fullName evidence="7">PLP-dependent aminotransferase family protein</fullName>
    </submittedName>
</protein>
<gene>
    <name evidence="7" type="ORF">EPA93_45950</name>
</gene>
<dbReference type="InterPro" id="IPR036388">
    <property type="entry name" value="WH-like_DNA-bd_sf"/>
</dbReference>
<evidence type="ECO:0000256" key="3">
    <source>
        <dbReference type="ARBA" id="ARBA00023015"/>
    </source>
</evidence>
<reference evidence="7 8" key="1">
    <citation type="submission" date="2019-01" db="EMBL/GenBank/DDBJ databases">
        <title>Ktedonosporobacter rubrisoli SCAWS-G2.</title>
        <authorList>
            <person name="Huang Y."/>
            <person name="Yan B."/>
        </authorList>
    </citation>
    <scope>NUCLEOTIDE SEQUENCE [LARGE SCALE GENOMIC DNA]</scope>
    <source>
        <strain evidence="7 8">SCAWS-G2</strain>
    </source>
</reference>
<dbReference type="KEGG" id="kbs:EPA93_45950"/>
<dbReference type="PANTHER" id="PTHR46577">
    <property type="entry name" value="HTH-TYPE TRANSCRIPTIONAL REGULATORY PROTEIN GABR"/>
    <property type="match status" value="1"/>
</dbReference>
<evidence type="ECO:0000256" key="1">
    <source>
        <dbReference type="ARBA" id="ARBA00005384"/>
    </source>
</evidence>
<evidence type="ECO:0000256" key="4">
    <source>
        <dbReference type="ARBA" id="ARBA00023125"/>
    </source>
</evidence>
<dbReference type="PROSITE" id="PS50949">
    <property type="entry name" value="HTH_GNTR"/>
    <property type="match status" value="1"/>
</dbReference>
<feature type="domain" description="HTH gntR-type" evidence="6">
    <location>
        <begin position="21"/>
        <end position="89"/>
    </location>
</feature>
<keyword evidence="5" id="KW-0804">Transcription</keyword>
<keyword evidence="7" id="KW-0808">Transferase</keyword>
<dbReference type="Gene3D" id="3.40.640.10">
    <property type="entry name" value="Type I PLP-dependent aspartate aminotransferase-like (Major domain)"/>
    <property type="match status" value="1"/>
</dbReference>
<evidence type="ECO:0000259" key="6">
    <source>
        <dbReference type="PROSITE" id="PS50949"/>
    </source>
</evidence>
<dbReference type="Pfam" id="PF00392">
    <property type="entry name" value="GntR"/>
    <property type="match status" value="1"/>
</dbReference>
<evidence type="ECO:0000313" key="7">
    <source>
        <dbReference type="EMBL" id="QBD82919.1"/>
    </source>
</evidence>
<dbReference type="AlphaFoldDB" id="A0A4P6K3Y8"/>
<dbReference type="Pfam" id="PF00155">
    <property type="entry name" value="Aminotran_1_2"/>
    <property type="match status" value="1"/>
</dbReference>
<evidence type="ECO:0000256" key="2">
    <source>
        <dbReference type="ARBA" id="ARBA00022898"/>
    </source>
</evidence>
<dbReference type="SUPFAM" id="SSF46785">
    <property type="entry name" value="Winged helix' DNA-binding domain"/>
    <property type="match status" value="1"/>
</dbReference>
<keyword evidence="3" id="KW-0805">Transcription regulation</keyword>
<dbReference type="InterPro" id="IPR051446">
    <property type="entry name" value="HTH_trans_reg/aminotransferase"/>
</dbReference>
<dbReference type="PRINTS" id="PR00035">
    <property type="entry name" value="HTHGNTR"/>
</dbReference>